<feature type="domain" description="F-box associated beta-propeller type 1" evidence="2">
    <location>
        <begin position="90"/>
        <end position="253"/>
    </location>
</feature>
<evidence type="ECO:0000313" key="3">
    <source>
        <dbReference type="EMBL" id="KAJ4823249.1"/>
    </source>
</evidence>
<dbReference type="SUPFAM" id="SSF81383">
    <property type="entry name" value="F-box domain"/>
    <property type="match status" value="1"/>
</dbReference>
<dbReference type="Proteomes" id="UP001141552">
    <property type="component" value="Unassembled WGS sequence"/>
</dbReference>
<keyword evidence="4" id="KW-1185">Reference proteome</keyword>
<sequence>MQPGSTLEISPSPPLREQPVCESAAEIIGHNEDLLTKILTHLSAKSLGKFRCVSKLWNSLISHLFPPPRALILHTHRKGCWDIEQEHVFVSPSINFNNHKGSEAPLIRSLTFVDEPLGVDIVGSSNGLLLCRKPEDFYDRFELYYVYNPNTKQYRACPPVEELSGVCLAYDPSAATYKVIGYRIDAYYILIYSSETGLWRVYDKSFFSGGERQVRNLVFLRGTVYWMSRRCGFCFDLDRQQTKEFLVIPGGSGRHTYFDTYFDESGGRLYGVVERYSRKVYEVYEMGTHYREWSLKYTIDVTPLAYHPISDIYVLSVVMEGDEDGHFALIYDHGIILRYHFKSKTFTELPDLSELPGGALCVAPVKAHMYTREALLGFDGPF</sequence>
<proteinExistence type="predicted"/>
<protein>
    <recommendedName>
        <fullName evidence="5">F-box domain-containing protein</fullName>
    </recommendedName>
</protein>
<dbReference type="OrthoDB" id="605328at2759"/>
<comment type="caution">
    <text evidence="3">The sequence shown here is derived from an EMBL/GenBank/DDBJ whole genome shotgun (WGS) entry which is preliminary data.</text>
</comment>
<dbReference type="Pfam" id="PF07734">
    <property type="entry name" value="FBA_1"/>
    <property type="match status" value="1"/>
</dbReference>
<evidence type="ECO:0000259" key="2">
    <source>
        <dbReference type="Pfam" id="PF07734"/>
    </source>
</evidence>
<dbReference type="NCBIfam" id="TIGR01640">
    <property type="entry name" value="F_box_assoc_1"/>
    <property type="match status" value="1"/>
</dbReference>
<reference evidence="3" key="2">
    <citation type="journal article" date="2023" name="Plants (Basel)">
        <title>Annotation of the Turnera subulata (Passifloraceae) Draft Genome Reveals the S-Locus Evolved after the Divergence of Turneroideae from Passifloroideae in a Stepwise Manner.</title>
        <authorList>
            <person name="Henning P.M."/>
            <person name="Roalson E.H."/>
            <person name="Mir W."/>
            <person name="McCubbin A.G."/>
            <person name="Shore J.S."/>
        </authorList>
    </citation>
    <scope>NUCLEOTIDE SEQUENCE</scope>
    <source>
        <strain evidence="3">F60SS</strain>
    </source>
</reference>
<reference evidence="3" key="1">
    <citation type="submission" date="2022-02" db="EMBL/GenBank/DDBJ databases">
        <authorList>
            <person name="Henning P.M."/>
            <person name="McCubbin A.G."/>
            <person name="Shore J.S."/>
        </authorList>
    </citation>
    <scope>NUCLEOTIDE SEQUENCE</scope>
    <source>
        <strain evidence="3">F60SS</strain>
        <tissue evidence="3">Leaves</tissue>
    </source>
</reference>
<organism evidence="3 4">
    <name type="scientific">Turnera subulata</name>
    <dbReference type="NCBI Taxonomy" id="218843"/>
    <lineage>
        <taxon>Eukaryota</taxon>
        <taxon>Viridiplantae</taxon>
        <taxon>Streptophyta</taxon>
        <taxon>Embryophyta</taxon>
        <taxon>Tracheophyta</taxon>
        <taxon>Spermatophyta</taxon>
        <taxon>Magnoliopsida</taxon>
        <taxon>eudicotyledons</taxon>
        <taxon>Gunneridae</taxon>
        <taxon>Pentapetalae</taxon>
        <taxon>rosids</taxon>
        <taxon>fabids</taxon>
        <taxon>Malpighiales</taxon>
        <taxon>Passifloraceae</taxon>
        <taxon>Turnera</taxon>
    </lineage>
</organism>
<dbReference type="InterPro" id="IPR006527">
    <property type="entry name" value="F-box-assoc_dom_typ1"/>
</dbReference>
<dbReference type="PANTHER" id="PTHR35546:SF25">
    <property type="entry name" value="F-BOX DOMAIN-CONTAINING PROTEIN"/>
    <property type="match status" value="1"/>
</dbReference>
<dbReference type="Gene3D" id="1.20.1280.50">
    <property type="match status" value="1"/>
</dbReference>
<dbReference type="InterPro" id="IPR036047">
    <property type="entry name" value="F-box-like_dom_sf"/>
</dbReference>
<evidence type="ECO:0000313" key="4">
    <source>
        <dbReference type="Proteomes" id="UP001141552"/>
    </source>
</evidence>
<dbReference type="Pfam" id="PF00646">
    <property type="entry name" value="F-box"/>
    <property type="match status" value="1"/>
</dbReference>
<dbReference type="InterPro" id="IPR017451">
    <property type="entry name" value="F-box-assoc_interact_dom"/>
</dbReference>
<name>A0A9Q0F1P3_9ROSI</name>
<evidence type="ECO:0008006" key="5">
    <source>
        <dbReference type="Google" id="ProtNLM"/>
    </source>
</evidence>
<dbReference type="InterPro" id="IPR001810">
    <property type="entry name" value="F-box_dom"/>
</dbReference>
<evidence type="ECO:0000259" key="1">
    <source>
        <dbReference type="Pfam" id="PF00646"/>
    </source>
</evidence>
<gene>
    <name evidence="3" type="ORF">Tsubulata_032203</name>
</gene>
<dbReference type="InterPro" id="IPR055290">
    <property type="entry name" value="At3g26010-like"/>
</dbReference>
<dbReference type="AlphaFoldDB" id="A0A9Q0F1P3"/>
<accession>A0A9Q0F1P3</accession>
<dbReference type="SUPFAM" id="SSF63825">
    <property type="entry name" value="YWTD domain"/>
    <property type="match status" value="1"/>
</dbReference>
<dbReference type="EMBL" id="JAKUCV010007495">
    <property type="protein sequence ID" value="KAJ4823249.1"/>
    <property type="molecule type" value="Genomic_DNA"/>
</dbReference>
<dbReference type="PANTHER" id="PTHR35546">
    <property type="entry name" value="F-BOX PROTEIN INTERACTION DOMAIN PROTEIN-RELATED"/>
    <property type="match status" value="1"/>
</dbReference>
<feature type="domain" description="F-box" evidence="1">
    <location>
        <begin position="32"/>
        <end position="63"/>
    </location>
</feature>